<evidence type="ECO:0000256" key="1">
    <source>
        <dbReference type="ARBA" id="ARBA00006484"/>
    </source>
</evidence>
<dbReference type="Pfam" id="PF13561">
    <property type="entry name" value="adh_short_C2"/>
    <property type="match status" value="1"/>
</dbReference>
<dbReference type="PRINTS" id="PR00081">
    <property type="entry name" value="GDHRDH"/>
</dbReference>
<proteinExistence type="inferred from homology"/>
<sequence>MAAYRNTFGEGKAAGYVVDFYDHEKLGQTLQDIVASREIDVAVNNAYDLSEKTGFNSTEGTLENTTYETWLHAFESGIYWAVLTTQIVGREMKKKRTGSIINISSMYGGVVAPNPALYEGKPFFNPPTYSVQKSGIVALTQYTASFWGQYGIRCNAIAPGPFSNTETDTSNSVDRSDPFLERLKQKTALGRLGHPNDLRGALIYLASDASSYVTGHTLVIDGGWTIT</sequence>
<dbReference type="InterPro" id="IPR002347">
    <property type="entry name" value="SDR_fam"/>
</dbReference>
<dbReference type="PRINTS" id="PR00080">
    <property type="entry name" value="SDRFAMILY"/>
</dbReference>
<organism evidence="2 3">
    <name type="scientific">Candidatus Magasanikbacteria bacterium RIFCSPHIGHO2_02_FULL_51_14</name>
    <dbReference type="NCBI Taxonomy" id="1798683"/>
    <lineage>
        <taxon>Bacteria</taxon>
        <taxon>Candidatus Magasanikiibacteriota</taxon>
    </lineage>
</organism>
<dbReference type="Gene3D" id="3.40.50.720">
    <property type="entry name" value="NAD(P)-binding Rossmann-like Domain"/>
    <property type="match status" value="1"/>
</dbReference>
<protein>
    <recommendedName>
        <fullName evidence="4">Short-chain dehydrogenase</fullName>
    </recommendedName>
</protein>
<evidence type="ECO:0000313" key="3">
    <source>
        <dbReference type="Proteomes" id="UP000177457"/>
    </source>
</evidence>
<comment type="similarity">
    <text evidence="1">Belongs to the short-chain dehydrogenases/reductases (SDR) family.</text>
</comment>
<dbReference type="SUPFAM" id="SSF51735">
    <property type="entry name" value="NAD(P)-binding Rossmann-fold domains"/>
    <property type="match status" value="1"/>
</dbReference>
<comment type="caution">
    <text evidence="2">The sequence shown here is derived from an EMBL/GenBank/DDBJ whole genome shotgun (WGS) entry which is preliminary data.</text>
</comment>
<dbReference type="GO" id="GO:0016616">
    <property type="term" value="F:oxidoreductase activity, acting on the CH-OH group of donors, NAD or NADP as acceptor"/>
    <property type="evidence" value="ECO:0007669"/>
    <property type="project" value="TreeGrafter"/>
</dbReference>
<evidence type="ECO:0000313" key="2">
    <source>
        <dbReference type="EMBL" id="OGH69560.1"/>
    </source>
</evidence>
<name>A0A1F6MDD2_9BACT</name>
<gene>
    <name evidence="2" type="ORF">A3C90_00245</name>
</gene>
<reference evidence="2 3" key="1">
    <citation type="journal article" date="2016" name="Nat. Commun.">
        <title>Thousands of microbial genomes shed light on interconnected biogeochemical processes in an aquifer system.</title>
        <authorList>
            <person name="Anantharaman K."/>
            <person name="Brown C.T."/>
            <person name="Hug L.A."/>
            <person name="Sharon I."/>
            <person name="Castelle C.J."/>
            <person name="Probst A.J."/>
            <person name="Thomas B.C."/>
            <person name="Singh A."/>
            <person name="Wilkins M.J."/>
            <person name="Karaoz U."/>
            <person name="Brodie E.L."/>
            <person name="Williams K.H."/>
            <person name="Hubbard S.S."/>
            <person name="Banfield J.F."/>
        </authorList>
    </citation>
    <scope>NUCLEOTIDE SEQUENCE [LARGE SCALE GENOMIC DNA]</scope>
</reference>
<evidence type="ECO:0008006" key="4">
    <source>
        <dbReference type="Google" id="ProtNLM"/>
    </source>
</evidence>
<dbReference type="EMBL" id="MFQE01000077">
    <property type="protein sequence ID" value="OGH69560.1"/>
    <property type="molecule type" value="Genomic_DNA"/>
</dbReference>
<dbReference type="STRING" id="1798683.A3C90_00245"/>
<accession>A0A1F6MDD2</accession>
<dbReference type="GO" id="GO:0030497">
    <property type="term" value="P:fatty acid elongation"/>
    <property type="evidence" value="ECO:0007669"/>
    <property type="project" value="TreeGrafter"/>
</dbReference>
<dbReference type="PANTHER" id="PTHR42760">
    <property type="entry name" value="SHORT-CHAIN DEHYDROGENASES/REDUCTASES FAMILY MEMBER"/>
    <property type="match status" value="1"/>
</dbReference>
<dbReference type="Proteomes" id="UP000177457">
    <property type="component" value="Unassembled WGS sequence"/>
</dbReference>
<dbReference type="AlphaFoldDB" id="A0A1F6MDD2"/>
<dbReference type="PANTHER" id="PTHR42760:SF40">
    <property type="entry name" value="3-OXOACYL-[ACYL-CARRIER-PROTEIN] REDUCTASE, CHLOROPLASTIC"/>
    <property type="match status" value="1"/>
</dbReference>
<dbReference type="InterPro" id="IPR036291">
    <property type="entry name" value="NAD(P)-bd_dom_sf"/>
</dbReference>